<evidence type="ECO:0000313" key="8">
    <source>
        <dbReference type="Proteomes" id="UP001600941"/>
    </source>
</evidence>
<dbReference type="PANTHER" id="PTHR43462:SF1">
    <property type="entry name" value="ALANYL-TRNA EDITING PROTEIN AARSD1"/>
    <property type="match status" value="1"/>
</dbReference>
<keyword evidence="8" id="KW-1185">Reference proteome</keyword>
<dbReference type="InterPro" id="IPR018163">
    <property type="entry name" value="Thr/Ala-tRNA-synth_IIc_edit"/>
</dbReference>
<dbReference type="InterPro" id="IPR051335">
    <property type="entry name" value="Alanyl-tRNA_Editing_Enzymes"/>
</dbReference>
<dbReference type="SUPFAM" id="SSF55186">
    <property type="entry name" value="ThrRS/AlaRS common domain"/>
    <property type="match status" value="1"/>
</dbReference>
<dbReference type="Pfam" id="PF07973">
    <property type="entry name" value="tRNA_SAD"/>
    <property type="match status" value="1"/>
</dbReference>
<sequence>MTEKLFYRDSMIKEFQAKVVSCSPLSEEEYTNRGINYEVVLDRTAFFPVGGGQYADTGVLRLADSQIRVLDVREQDGIVLHCTDRPAEPGTAVTGVLDFEERFSKMQQHTGEHIVSGIVNRHFGYRNVGFHLGDEAVTMDYDGPLSGEELRRIEWEANRAVAEDIPIEVLYPTEEELDTMVYRSKIEIEGQVRIVRIPGYDTCACCAPHVKTTGAVGMIKITGAIHYKGGMRVNMLCGFRALEDYNRKEESVAAISVRLSARQEEVVQAVSRLEEEIAGQKEKIKRLQEHYLKRRLSEVTPDTPAVLLFEEELDPAAMRRFVNDAMEITEGICGVFVGSDKAGYRYVLGSSGRDITALAKEMNQACSGKGGGRPPMVQGSLTGKRKDVEKVLWGRKISRKV</sequence>
<feature type="coiled-coil region" evidence="5">
    <location>
        <begin position="263"/>
        <end position="290"/>
    </location>
</feature>
<keyword evidence="5" id="KW-0175">Coiled coil</keyword>
<comment type="caution">
    <text evidence="7">The sequence shown here is derived from an EMBL/GenBank/DDBJ whole genome shotgun (WGS) entry which is preliminary data.</text>
</comment>
<evidence type="ECO:0000256" key="2">
    <source>
        <dbReference type="ARBA" id="ARBA00004496"/>
    </source>
</evidence>
<proteinExistence type="predicted"/>
<accession>A0ABQ0BXA8</accession>
<feature type="domain" description="Alanyl-transfer RNA synthetases family profile" evidence="6">
    <location>
        <begin position="1"/>
        <end position="232"/>
    </location>
</feature>
<organism evidence="7 8">
    <name type="scientific">Blautia parvula</name>
    <dbReference type="NCBI Taxonomy" id="2877527"/>
    <lineage>
        <taxon>Bacteria</taxon>
        <taxon>Bacillati</taxon>
        <taxon>Bacillota</taxon>
        <taxon>Clostridia</taxon>
        <taxon>Lachnospirales</taxon>
        <taxon>Lachnospiraceae</taxon>
        <taxon>Blautia</taxon>
    </lineage>
</organism>
<dbReference type="Gene3D" id="2.40.30.130">
    <property type="match status" value="1"/>
</dbReference>
<dbReference type="RefSeq" id="WP_227210015.1">
    <property type="nucleotide sequence ID" value="NZ_BAABZQ010000001.1"/>
</dbReference>
<evidence type="ECO:0000256" key="3">
    <source>
        <dbReference type="ARBA" id="ARBA00022723"/>
    </source>
</evidence>
<comment type="subcellular location">
    <subcellularLocation>
        <location evidence="2">Cytoplasm</location>
    </subcellularLocation>
</comment>
<dbReference type="Pfam" id="PF01411">
    <property type="entry name" value="tRNA-synt_2c"/>
    <property type="match status" value="1"/>
</dbReference>
<keyword evidence="4" id="KW-0862">Zinc</keyword>
<name>A0ABQ0BXA8_9FIRM</name>
<dbReference type="EMBL" id="BAABZQ010000001">
    <property type="protein sequence ID" value="GAA6501165.1"/>
    <property type="molecule type" value="Genomic_DNA"/>
</dbReference>
<evidence type="ECO:0000256" key="4">
    <source>
        <dbReference type="ARBA" id="ARBA00022833"/>
    </source>
</evidence>
<evidence type="ECO:0000259" key="6">
    <source>
        <dbReference type="PROSITE" id="PS50860"/>
    </source>
</evidence>
<dbReference type="InterPro" id="IPR018164">
    <property type="entry name" value="Ala-tRNA-synth_IIc_N"/>
</dbReference>
<dbReference type="SUPFAM" id="SSF50447">
    <property type="entry name" value="Translation proteins"/>
    <property type="match status" value="1"/>
</dbReference>
<reference evidence="7 8" key="1">
    <citation type="submission" date="2024-04" db="EMBL/GenBank/DDBJ databases">
        <title>Defined microbial consortia suppress multidrug-resistant proinflammatory Enterobacteriaceae via ecological control.</title>
        <authorList>
            <person name="Furuichi M."/>
            <person name="Kawaguchi T."/>
            <person name="Pust M."/>
            <person name="Yasuma K."/>
            <person name="Plichta D."/>
            <person name="Hasegawa N."/>
            <person name="Ohya T."/>
            <person name="Bhattarai S."/>
            <person name="Sasajima S."/>
            <person name="Aoto Y."/>
            <person name="Tuganbaev T."/>
            <person name="Yaginuma M."/>
            <person name="Ueda M."/>
            <person name="Okahashi N."/>
            <person name="Amafuji K."/>
            <person name="Kiridooshi Y."/>
            <person name="Sugita K."/>
            <person name="Strazar M."/>
            <person name="Skelly A."/>
            <person name="Suda W."/>
            <person name="Hattori M."/>
            <person name="Nakamoto N."/>
            <person name="Caballero S."/>
            <person name="Norman J."/>
            <person name="Olle B."/>
            <person name="Tanoue T."/>
            <person name="Arita M."/>
            <person name="Bucci V."/>
            <person name="Atarashi K."/>
            <person name="Xavier R."/>
            <person name="Honda K."/>
        </authorList>
    </citation>
    <scope>NUCLEOTIDE SEQUENCE [LARGE SCALE GENOMIC DNA]</scope>
    <source>
        <strain evidence="8">k34-0107-D12</strain>
    </source>
</reference>
<dbReference type="SMART" id="SM00863">
    <property type="entry name" value="tRNA_SAD"/>
    <property type="match status" value="1"/>
</dbReference>
<keyword evidence="3" id="KW-0479">Metal-binding</keyword>
<protein>
    <submittedName>
        <fullName evidence="7">Alanyl-tRNA editing protein</fullName>
    </submittedName>
</protein>
<gene>
    <name evidence="7" type="ORF">K340107D12_39810</name>
</gene>
<dbReference type="InterPro" id="IPR018165">
    <property type="entry name" value="Ala-tRNA-synth_IIc_core"/>
</dbReference>
<comment type="cofactor">
    <cofactor evidence="1">
        <name>Zn(2+)</name>
        <dbReference type="ChEBI" id="CHEBI:29105"/>
    </cofactor>
</comment>
<dbReference type="PANTHER" id="PTHR43462">
    <property type="entry name" value="ALANYL-TRNA EDITING PROTEIN"/>
    <property type="match status" value="1"/>
</dbReference>
<dbReference type="Gene3D" id="3.30.980.10">
    <property type="entry name" value="Threonyl-trna Synthetase, Chain A, domain 2"/>
    <property type="match status" value="1"/>
</dbReference>
<dbReference type="PROSITE" id="PS50860">
    <property type="entry name" value="AA_TRNA_LIGASE_II_ALA"/>
    <property type="match status" value="1"/>
</dbReference>
<dbReference type="Proteomes" id="UP001600941">
    <property type="component" value="Unassembled WGS sequence"/>
</dbReference>
<evidence type="ECO:0000313" key="7">
    <source>
        <dbReference type="EMBL" id="GAA6501165.1"/>
    </source>
</evidence>
<dbReference type="InterPro" id="IPR009000">
    <property type="entry name" value="Transl_B-barrel_sf"/>
</dbReference>
<dbReference type="InterPro" id="IPR003156">
    <property type="entry name" value="DHHA1_dom"/>
</dbReference>
<evidence type="ECO:0000256" key="1">
    <source>
        <dbReference type="ARBA" id="ARBA00001947"/>
    </source>
</evidence>
<dbReference type="InterPro" id="IPR012947">
    <property type="entry name" value="tRNA_SAD"/>
</dbReference>
<evidence type="ECO:0000256" key="5">
    <source>
        <dbReference type="SAM" id="Coils"/>
    </source>
</evidence>
<dbReference type="Pfam" id="PF02272">
    <property type="entry name" value="DHHA1"/>
    <property type="match status" value="1"/>
</dbReference>